<proteinExistence type="predicted"/>
<accession>A0A9P7N8G9</accession>
<name>A0A9P7N8G9_9HYPO</name>
<comment type="caution">
    <text evidence="1">The sequence shown here is derived from an EMBL/GenBank/DDBJ whole genome shotgun (WGS) entry which is preliminary data.</text>
</comment>
<reference evidence="1" key="1">
    <citation type="journal article" date="2020" name="bioRxiv">
        <title>Whole genome comparisons of ergot fungi reveals the divergence and evolution of species within the genus Claviceps are the result of varying mechanisms driving genome evolution and host range expansion.</title>
        <authorList>
            <person name="Wyka S.A."/>
            <person name="Mondo S.J."/>
            <person name="Liu M."/>
            <person name="Dettman J."/>
            <person name="Nalam V."/>
            <person name="Broders K.D."/>
        </authorList>
    </citation>
    <scope>NUCLEOTIDE SEQUENCE</scope>
    <source>
        <strain evidence="1">CCC 602</strain>
    </source>
</reference>
<keyword evidence="2" id="KW-1185">Reference proteome</keyword>
<organism evidence="1 2">
    <name type="scientific">Claviceps pusilla</name>
    <dbReference type="NCBI Taxonomy" id="123648"/>
    <lineage>
        <taxon>Eukaryota</taxon>
        <taxon>Fungi</taxon>
        <taxon>Dikarya</taxon>
        <taxon>Ascomycota</taxon>
        <taxon>Pezizomycotina</taxon>
        <taxon>Sordariomycetes</taxon>
        <taxon>Hypocreomycetidae</taxon>
        <taxon>Hypocreales</taxon>
        <taxon>Clavicipitaceae</taxon>
        <taxon>Claviceps</taxon>
    </lineage>
</organism>
<dbReference type="Proteomes" id="UP000748025">
    <property type="component" value="Unassembled WGS sequence"/>
</dbReference>
<protein>
    <submittedName>
        <fullName evidence="1">Uncharacterized protein</fullName>
    </submittedName>
</protein>
<sequence>MSHRRVVATASAPQFRIRIRIRILPKHLCHSPSMTLLLSIHDEGFRAQLREEHDMDESSLK</sequence>
<dbReference type="AlphaFoldDB" id="A0A9P7N8G9"/>
<dbReference type="EMBL" id="SRPW01001590">
    <property type="protein sequence ID" value="KAG5999986.1"/>
    <property type="molecule type" value="Genomic_DNA"/>
</dbReference>
<evidence type="ECO:0000313" key="1">
    <source>
        <dbReference type="EMBL" id="KAG5999986.1"/>
    </source>
</evidence>
<evidence type="ECO:0000313" key="2">
    <source>
        <dbReference type="Proteomes" id="UP000748025"/>
    </source>
</evidence>
<gene>
    <name evidence="1" type="ORF">E4U43_001743</name>
</gene>